<feature type="coiled-coil region" evidence="1">
    <location>
        <begin position="163"/>
        <end position="197"/>
    </location>
</feature>
<reference evidence="2 3" key="1">
    <citation type="submission" date="2023-10" db="EMBL/GenBank/DDBJ databases">
        <title>Xenorhabdus taiwanensis sp. nov., a symbiotic bacterium associated with the entomopathogenic nematode Steinernema taiwanensis.</title>
        <authorList>
            <person name="Tseng C.T."/>
            <person name="Shu H.Y."/>
            <person name="Chen M.H."/>
            <person name="Fang Y.J."/>
            <person name="Wu T.L."/>
            <person name="Lin Y.C."/>
            <person name="Huang C.J."/>
        </authorList>
    </citation>
    <scope>NUCLEOTIDE SEQUENCE [LARGE SCALE GENOMIC DNA]</scope>
    <source>
        <strain evidence="2 3">TCT-1</strain>
    </source>
</reference>
<organism evidence="2 3">
    <name type="scientific">Xenorhabdus taiwanensis</name>
    <dbReference type="NCBI Taxonomy" id="3085177"/>
    <lineage>
        <taxon>Bacteria</taxon>
        <taxon>Pseudomonadati</taxon>
        <taxon>Pseudomonadota</taxon>
        <taxon>Gammaproteobacteria</taxon>
        <taxon>Enterobacterales</taxon>
        <taxon>Morganellaceae</taxon>
        <taxon>Xenorhabdus</taxon>
    </lineage>
</organism>
<proteinExistence type="predicted"/>
<dbReference type="EMBL" id="AP028978">
    <property type="protein sequence ID" value="BET97479.1"/>
    <property type="molecule type" value="Genomic_DNA"/>
</dbReference>
<sequence length="400" mass="46478">MNKNIIIVYGFSEYRKKYLIDMNNSSTHDIYITMDDLLFSLYILIPGGGNHINSINRFFHNDGKTRFLSEKDPSYLINHFYESIRGNCLFSTQNPVGAKNLEHYLDKINSSTVEYLLRSLSIFFKSRLPQLSISATLNRRKENITKTGDYKEYKNYQAGFLAKNALNNKKRNQNILKEKMNNQLNITSDNIDILSRNTIREAFNSKNYPDRSSREFVTGSFYGNCNIGNKAYTSQAFNAFIESDKKGFENILAMKNDIDERDNRYYTGEVTEQDREMFAHGDLMANCFSLAFIRKLSKQSLDWAEQEASKKHSPVKKIIFYAEEHPTLDSRKVNNINAKNFHHKWRNSDFTDIGSNSRNFPITYSELNHAIALMESKKDHHIELVTIDKFTDAKKVIDNL</sequence>
<keyword evidence="3" id="KW-1185">Reference proteome</keyword>
<keyword evidence="1" id="KW-0175">Coiled coil</keyword>
<evidence type="ECO:0000256" key="1">
    <source>
        <dbReference type="SAM" id="Coils"/>
    </source>
</evidence>
<evidence type="ECO:0000313" key="3">
    <source>
        <dbReference type="Proteomes" id="UP001529514"/>
    </source>
</evidence>
<evidence type="ECO:0000313" key="2">
    <source>
        <dbReference type="EMBL" id="BET97479.1"/>
    </source>
</evidence>
<dbReference type="Proteomes" id="UP001529514">
    <property type="component" value="Chromosome"/>
</dbReference>
<name>A0ABM8JXR0_9GAMM</name>
<protein>
    <submittedName>
        <fullName evidence="2">Uncharacterized protein</fullName>
    </submittedName>
</protein>
<gene>
    <name evidence="2" type="ORF">TCT1_24000</name>
</gene>
<dbReference type="RefSeq" id="WP_374051152.1">
    <property type="nucleotide sequence ID" value="NZ_AP028978.1"/>
</dbReference>
<accession>A0ABM8JXR0</accession>